<comment type="caution">
    <text evidence="1">The sequence shown here is derived from an EMBL/GenBank/DDBJ whole genome shotgun (WGS) entry which is preliminary data.</text>
</comment>
<proteinExistence type="predicted"/>
<accession>A0ACC8XAH4</accession>
<protein>
    <submittedName>
        <fullName evidence="1">Uncharacterized protein</fullName>
    </submittedName>
</protein>
<organism evidence="1 2">
    <name type="scientific">Candidatus Epulonipiscium fishelsonii</name>
    <dbReference type="NCBI Taxonomy" id="77094"/>
    <lineage>
        <taxon>Bacteria</taxon>
        <taxon>Bacillati</taxon>
        <taxon>Bacillota</taxon>
        <taxon>Clostridia</taxon>
        <taxon>Lachnospirales</taxon>
        <taxon>Lachnospiraceae</taxon>
        <taxon>Candidatus Epulonipiscium</taxon>
    </lineage>
</organism>
<keyword evidence="2" id="KW-1185">Reference proteome</keyword>
<name>A0ACC8XAH4_9FIRM</name>
<gene>
    <name evidence="1" type="ORF">AN396_08045</name>
</gene>
<sequence length="292" mass="33374">MIKIVTYCSGVLLCLTLIPSLIVFAGKFQTVEAMYQFDVIEVKDLISDEQKMVGILAKEIPSTYHYEAIKAQAVILRTYMQKNDLADQLEPLTINQLRELWGSDYNETYELYKNAILDTEEEVLTYDGELIEPIYHRASSGRTRDGQEIYDLEIPYLLSVVSQTDTIEKNIIYSKSEVVRILQEAYPNILINQEYIGQQIQIVEKGKSGYVNQIQFGSIIMNEDEFIKIFNLPSSHVEISENEKSLIFNVKGDGHGVGLSQNGANEFAILGANYTEILKYYFTDIEILKFIE</sequence>
<reference evidence="1" key="1">
    <citation type="submission" date="2016-08" db="EMBL/GenBank/DDBJ databases">
        <authorList>
            <person name="Ngugi D.K."/>
            <person name="Miyake S."/>
            <person name="Stingl U."/>
        </authorList>
    </citation>
    <scope>NUCLEOTIDE SEQUENCE</scope>
    <source>
        <strain evidence="1">SCG-B11WGA-EpuloA1</strain>
    </source>
</reference>
<dbReference type="EMBL" id="LJDB01000064">
    <property type="protein sequence ID" value="ONI39346.1"/>
    <property type="molecule type" value="Genomic_DNA"/>
</dbReference>
<dbReference type="Proteomes" id="UP000188605">
    <property type="component" value="Unassembled WGS sequence"/>
</dbReference>
<evidence type="ECO:0000313" key="1">
    <source>
        <dbReference type="EMBL" id="ONI39346.1"/>
    </source>
</evidence>
<evidence type="ECO:0000313" key="2">
    <source>
        <dbReference type="Proteomes" id="UP000188605"/>
    </source>
</evidence>